<organism evidence="2 3">
    <name type="scientific">Mediterraneibacter butyricigenes</name>
    <dbReference type="NCBI Taxonomy" id="2316025"/>
    <lineage>
        <taxon>Bacteria</taxon>
        <taxon>Bacillati</taxon>
        <taxon>Bacillota</taxon>
        <taxon>Clostridia</taxon>
        <taxon>Lachnospirales</taxon>
        <taxon>Lachnospiraceae</taxon>
        <taxon>Mediterraneibacter</taxon>
    </lineage>
</organism>
<dbReference type="AlphaFoldDB" id="A0A391P4A9"/>
<evidence type="ECO:0000313" key="2">
    <source>
        <dbReference type="EMBL" id="GCA68080.1"/>
    </source>
</evidence>
<sequence>MNKAEYIREVLEEKGISQSSIAKKLGISRQAIFGTLSRKNPNFATVREIFNALGLEVAVKRKDGCDLDFDVNSLYKVLDEDIVGYERVESILNVMGYKLVIEEK</sequence>
<dbReference type="Pfam" id="PF01381">
    <property type="entry name" value="HTH_3"/>
    <property type="match status" value="1"/>
</dbReference>
<proteinExistence type="predicted"/>
<comment type="caution">
    <text evidence="2">The sequence shown here is derived from an EMBL/GenBank/DDBJ whole genome shotgun (WGS) entry which is preliminary data.</text>
</comment>
<gene>
    <name evidence="2" type="ORF">KGMB01110_25160</name>
</gene>
<dbReference type="PROSITE" id="PS50943">
    <property type="entry name" value="HTH_CROC1"/>
    <property type="match status" value="1"/>
</dbReference>
<protein>
    <recommendedName>
        <fullName evidence="1">HTH cro/C1-type domain-containing protein</fullName>
    </recommendedName>
</protein>
<dbReference type="SMART" id="SM00530">
    <property type="entry name" value="HTH_XRE"/>
    <property type="match status" value="1"/>
</dbReference>
<reference evidence="3" key="1">
    <citation type="submission" date="2018-09" db="EMBL/GenBank/DDBJ databases">
        <title>Draft Genome Sequence of Mediterraneibacter sp. KCTC 15684.</title>
        <authorList>
            <person name="Kim J.S."/>
            <person name="Han K.I."/>
            <person name="Suh M.K."/>
            <person name="Lee K.C."/>
            <person name="Eom M.K."/>
            <person name="Lee J.H."/>
            <person name="Park S.H."/>
            <person name="Kang S.W."/>
            <person name="Park J.E."/>
            <person name="Oh B.S."/>
            <person name="Yu S.Y."/>
            <person name="Choi S.H."/>
            <person name="Lee D.H."/>
            <person name="Yoon H."/>
            <person name="Kim B."/>
            <person name="Yang S.J."/>
            <person name="Lee J.S."/>
        </authorList>
    </citation>
    <scope>NUCLEOTIDE SEQUENCE [LARGE SCALE GENOMIC DNA]</scope>
    <source>
        <strain evidence="3">KCTC 15684</strain>
    </source>
</reference>
<dbReference type="RefSeq" id="WP_119298731.1">
    <property type="nucleotide sequence ID" value="NZ_BHGK01000001.1"/>
</dbReference>
<evidence type="ECO:0000259" key="1">
    <source>
        <dbReference type="PROSITE" id="PS50943"/>
    </source>
</evidence>
<dbReference type="Proteomes" id="UP000265643">
    <property type="component" value="Unassembled WGS sequence"/>
</dbReference>
<dbReference type="InterPro" id="IPR001387">
    <property type="entry name" value="Cro/C1-type_HTH"/>
</dbReference>
<feature type="domain" description="HTH cro/C1-type" evidence="1">
    <location>
        <begin position="7"/>
        <end position="60"/>
    </location>
</feature>
<evidence type="ECO:0000313" key="3">
    <source>
        <dbReference type="Proteomes" id="UP000265643"/>
    </source>
</evidence>
<accession>A0A391P4A9</accession>
<dbReference type="Gene3D" id="1.10.260.40">
    <property type="entry name" value="lambda repressor-like DNA-binding domains"/>
    <property type="match status" value="1"/>
</dbReference>
<dbReference type="InterPro" id="IPR010982">
    <property type="entry name" value="Lambda_DNA-bd_dom_sf"/>
</dbReference>
<dbReference type="EMBL" id="BHGK01000001">
    <property type="protein sequence ID" value="GCA68080.1"/>
    <property type="molecule type" value="Genomic_DNA"/>
</dbReference>
<dbReference type="SUPFAM" id="SSF47413">
    <property type="entry name" value="lambda repressor-like DNA-binding domains"/>
    <property type="match status" value="1"/>
</dbReference>
<keyword evidence="3" id="KW-1185">Reference proteome</keyword>
<dbReference type="CDD" id="cd00093">
    <property type="entry name" value="HTH_XRE"/>
    <property type="match status" value="1"/>
</dbReference>
<dbReference type="GO" id="GO:0003677">
    <property type="term" value="F:DNA binding"/>
    <property type="evidence" value="ECO:0007669"/>
    <property type="project" value="InterPro"/>
</dbReference>
<name>A0A391P4A9_9FIRM</name>